<keyword evidence="2 8" id="KW-0812">Transmembrane</keyword>
<evidence type="ECO:0000313" key="12">
    <source>
        <dbReference type="Proteomes" id="UP000663829"/>
    </source>
</evidence>
<dbReference type="GO" id="GO:0005886">
    <property type="term" value="C:plasma membrane"/>
    <property type="evidence" value="ECO:0007669"/>
    <property type="project" value="TreeGrafter"/>
</dbReference>
<protein>
    <recommendedName>
        <fullName evidence="9">G-protein coupled receptors family 1 profile domain-containing protein</fullName>
    </recommendedName>
</protein>
<keyword evidence="3 8" id="KW-1133">Transmembrane helix</keyword>
<evidence type="ECO:0000256" key="2">
    <source>
        <dbReference type="ARBA" id="ARBA00022692"/>
    </source>
</evidence>
<name>A0A815PW90_9BILA</name>
<dbReference type="PANTHER" id="PTHR24243:SF233">
    <property type="entry name" value="THYROTROPIN-RELEASING HORMONE RECEPTOR"/>
    <property type="match status" value="1"/>
</dbReference>
<dbReference type="EMBL" id="CAJOBC010085085">
    <property type="protein sequence ID" value="CAF4326444.1"/>
    <property type="molecule type" value="Genomic_DNA"/>
</dbReference>
<keyword evidence="7" id="KW-0807">Transducer</keyword>
<evidence type="ECO:0000256" key="3">
    <source>
        <dbReference type="ARBA" id="ARBA00022989"/>
    </source>
</evidence>
<evidence type="ECO:0000256" key="6">
    <source>
        <dbReference type="ARBA" id="ARBA00023170"/>
    </source>
</evidence>
<feature type="transmembrane region" description="Helical" evidence="8">
    <location>
        <begin position="62"/>
        <end position="81"/>
    </location>
</feature>
<evidence type="ECO:0000256" key="5">
    <source>
        <dbReference type="ARBA" id="ARBA00023136"/>
    </source>
</evidence>
<keyword evidence="5 8" id="KW-0472">Membrane</keyword>
<dbReference type="SUPFAM" id="SSF81321">
    <property type="entry name" value="Family A G protein-coupled receptor-like"/>
    <property type="match status" value="1"/>
</dbReference>
<accession>A0A815PW90</accession>
<evidence type="ECO:0000256" key="1">
    <source>
        <dbReference type="ARBA" id="ARBA00004141"/>
    </source>
</evidence>
<comment type="caution">
    <text evidence="10">The sequence shown here is derived from an EMBL/GenBank/DDBJ whole genome shotgun (WGS) entry which is preliminary data.</text>
</comment>
<dbReference type="Proteomes" id="UP000663829">
    <property type="component" value="Unassembled WGS sequence"/>
</dbReference>
<keyword evidence="6" id="KW-0675">Receptor</keyword>
<feature type="transmembrane region" description="Helical" evidence="8">
    <location>
        <begin position="233"/>
        <end position="256"/>
    </location>
</feature>
<dbReference type="Proteomes" id="UP000681722">
    <property type="component" value="Unassembled WGS sequence"/>
</dbReference>
<dbReference type="GO" id="GO:0004930">
    <property type="term" value="F:G protein-coupled receptor activity"/>
    <property type="evidence" value="ECO:0007669"/>
    <property type="project" value="UniProtKB-KW"/>
</dbReference>
<dbReference type="InterPro" id="IPR000276">
    <property type="entry name" value="GPCR_Rhodpsn"/>
</dbReference>
<sequence length="317" mass="37021">MIFERIPNSRKSLRSSPCSLYFLASAINNFFVLYFSLITRLLSDGFSIDPTSNSMAFCKIRYYFSYIFFALSPYFTVLASIDRYCVSSSNPNIRRFSNRTVAYRAISMTILFTLLIYMHMAIYFQVNTIPFIPITYCYTRPGTYATFYALFYLIFYCLLPPVLMGTFGLLTILSIRQHRQRIVPSTVNISRGKKRDKQLSRMLLIQIITEVLLVMPFAIMQLILVILNYVNDIITFVAALTVLPLFFSYCTSFYIYTLSARLYRTELFRVIDLILKRLFGSNLLRNYFRQDLVSTTRNDGQSLYTVQRQMTIGQNNE</sequence>
<evidence type="ECO:0000313" key="10">
    <source>
        <dbReference type="EMBL" id="CAF1453929.1"/>
    </source>
</evidence>
<comment type="subcellular location">
    <subcellularLocation>
        <location evidence="1">Membrane</location>
        <topology evidence="1">Multi-pass membrane protein</topology>
    </subcellularLocation>
</comment>
<dbReference type="PROSITE" id="PS50262">
    <property type="entry name" value="G_PROTEIN_RECEP_F1_2"/>
    <property type="match status" value="1"/>
</dbReference>
<keyword evidence="4" id="KW-0297">G-protein coupled receptor</keyword>
<evidence type="ECO:0000256" key="7">
    <source>
        <dbReference type="ARBA" id="ARBA00023224"/>
    </source>
</evidence>
<feature type="transmembrane region" description="Helical" evidence="8">
    <location>
        <begin position="146"/>
        <end position="173"/>
    </location>
</feature>
<evidence type="ECO:0000259" key="9">
    <source>
        <dbReference type="PROSITE" id="PS50262"/>
    </source>
</evidence>
<dbReference type="PANTHER" id="PTHR24243">
    <property type="entry name" value="G-PROTEIN COUPLED RECEPTOR"/>
    <property type="match status" value="1"/>
</dbReference>
<dbReference type="OrthoDB" id="10042274at2759"/>
<dbReference type="Pfam" id="PF00001">
    <property type="entry name" value="7tm_1"/>
    <property type="match status" value="1"/>
</dbReference>
<dbReference type="AlphaFoldDB" id="A0A815PW90"/>
<dbReference type="EMBL" id="CAJNOQ010019632">
    <property type="protein sequence ID" value="CAF1453929.1"/>
    <property type="molecule type" value="Genomic_DNA"/>
</dbReference>
<organism evidence="10 12">
    <name type="scientific">Didymodactylos carnosus</name>
    <dbReference type="NCBI Taxonomy" id="1234261"/>
    <lineage>
        <taxon>Eukaryota</taxon>
        <taxon>Metazoa</taxon>
        <taxon>Spiralia</taxon>
        <taxon>Gnathifera</taxon>
        <taxon>Rotifera</taxon>
        <taxon>Eurotatoria</taxon>
        <taxon>Bdelloidea</taxon>
        <taxon>Philodinida</taxon>
        <taxon>Philodinidae</taxon>
        <taxon>Didymodactylos</taxon>
    </lineage>
</organism>
<feature type="transmembrane region" description="Helical" evidence="8">
    <location>
        <begin position="203"/>
        <end position="227"/>
    </location>
</feature>
<feature type="domain" description="G-protein coupled receptors family 1 profile" evidence="9">
    <location>
        <begin position="1"/>
        <end position="256"/>
    </location>
</feature>
<dbReference type="Gene3D" id="1.20.1070.10">
    <property type="entry name" value="Rhodopsin 7-helix transmembrane proteins"/>
    <property type="match status" value="1"/>
</dbReference>
<evidence type="ECO:0000313" key="11">
    <source>
        <dbReference type="EMBL" id="CAF4326444.1"/>
    </source>
</evidence>
<evidence type="ECO:0000256" key="4">
    <source>
        <dbReference type="ARBA" id="ARBA00023040"/>
    </source>
</evidence>
<dbReference type="InterPro" id="IPR017452">
    <property type="entry name" value="GPCR_Rhodpsn_7TM"/>
</dbReference>
<gene>
    <name evidence="10" type="ORF">GPM918_LOCUS34832</name>
    <name evidence="11" type="ORF">SRO942_LOCUS35545</name>
</gene>
<reference evidence="10" key="1">
    <citation type="submission" date="2021-02" db="EMBL/GenBank/DDBJ databases">
        <authorList>
            <person name="Nowell W R."/>
        </authorList>
    </citation>
    <scope>NUCLEOTIDE SEQUENCE</scope>
</reference>
<keyword evidence="12" id="KW-1185">Reference proteome</keyword>
<evidence type="ECO:0000256" key="8">
    <source>
        <dbReference type="SAM" id="Phobius"/>
    </source>
</evidence>
<feature type="transmembrane region" description="Helical" evidence="8">
    <location>
        <begin position="20"/>
        <end position="42"/>
    </location>
</feature>
<proteinExistence type="predicted"/>
<feature type="transmembrane region" description="Helical" evidence="8">
    <location>
        <begin position="101"/>
        <end position="126"/>
    </location>
</feature>